<dbReference type="Proteomes" id="UP000254287">
    <property type="component" value="Unassembled WGS sequence"/>
</dbReference>
<gene>
    <name evidence="1" type="ORF">NCTC10289_00141</name>
</gene>
<dbReference type="EMBL" id="UFXP01000001">
    <property type="protein sequence ID" value="STC73646.1"/>
    <property type="molecule type" value="Genomic_DNA"/>
</dbReference>
<reference evidence="1 2" key="1">
    <citation type="submission" date="2018-06" db="EMBL/GenBank/DDBJ databases">
        <authorList>
            <consortium name="Pathogen Informatics"/>
            <person name="Doyle S."/>
        </authorList>
    </citation>
    <scope>NUCLEOTIDE SEQUENCE [LARGE SCALE GENOMIC DNA]</scope>
    <source>
        <strain evidence="1 2">NCTC10289</strain>
    </source>
</reference>
<organism evidence="1 2">
    <name type="scientific">Corynebacterium minutissimum</name>
    <dbReference type="NCBI Taxonomy" id="38301"/>
    <lineage>
        <taxon>Bacteria</taxon>
        <taxon>Bacillati</taxon>
        <taxon>Actinomycetota</taxon>
        <taxon>Actinomycetes</taxon>
        <taxon>Mycobacteriales</taxon>
        <taxon>Corynebacteriaceae</taxon>
        <taxon>Corynebacterium</taxon>
    </lineage>
</organism>
<proteinExistence type="predicted"/>
<sequence length="50" mass="5579">MRPLPLERGSSSSATLRRNLLTLFCVGLSNFRKAFAPRGVKLIFHATFSL</sequence>
<accession>A0A376CRQ3</accession>
<name>A0A376CRQ3_9CORY</name>
<evidence type="ECO:0000313" key="2">
    <source>
        <dbReference type="Proteomes" id="UP000254287"/>
    </source>
</evidence>
<dbReference type="AlphaFoldDB" id="A0A376CRQ3"/>
<protein>
    <submittedName>
        <fullName evidence="1">Uncharacterized protein</fullName>
    </submittedName>
</protein>
<evidence type="ECO:0000313" key="1">
    <source>
        <dbReference type="EMBL" id="STC73646.1"/>
    </source>
</evidence>